<name>A0ACB5U497_AMBMO</name>
<organism evidence="1 2">
    <name type="scientific">Ambrosiozyma monospora</name>
    <name type="common">Yeast</name>
    <name type="synonym">Endomycopsis monosporus</name>
    <dbReference type="NCBI Taxonomy" id="43982"/>
    <lineage>
        <taxon>Eukaryota</taxon>
        <taxon>Fungi</taxon>
        <taxon>Dikarya</taxon>
        <taxon>Ascomycota</taxon>
        <taxon>Saccharomycotina</taxon>
        <taxon>Pichiomycetes</taxon>
        <taxon>Pichiales</taxon>
        <taxon>Pichiaceae</taxon>
        <taxon>Ambrosiozyma</taxon>
    </lineage>
</organism>
<dbReference type="EMBL" id="BSXS01011616">
    <property type="protein sequence ID" value="GMF00911.1"/>
    <property type="molecule type" value="Genomic_DNA"/>
</dbReference>
<proteinExistence type="predicted"/>
<gene>
    <name evidence="1" type="ORF">Amon02_001111900</name>
</gene>
<keyword evidence="2" id="KW-1185">Reference proteome</keyword>
<evidence type="ECO:0000313" key="2">
    <source>
        <dbReference type="Proteomes" id="UP001165064"/>
    </source>
</evidence>
<dbReference type="Proteomes" id="UP001165064">
    <property type="component" value="Unassembled WGS sequence"/>
</dbReference>
<accession>A0ACB5U497</accession>
<reference evidence="1" key="1">
    <citation type="submission" date="2023-04" db="EMBL/GenBank/DDBJ databases">
        <title>Ambrosiozyma monospora NBRC 10751.</title>
        <authorList>
            <person name="Ichikawa N."/>
            <person name="Sato H."/>
            <person name="Tonouchi N."/>
        </authorList>
    </citation>
    <scope>NUCLEOTIDE SEQUENCE</scope>
    <source>
        <strain evidence="1">NBRC 10751</strain>
    </source>
</reference>
<comment type="caution">
    <text evidence="1">The sequence shown here is derived from an EMBL/GenBank/DDBJ whole genome shotgun (WGS) entry which is preliminary data.</text>
</comment>
<protein>
    <submittedName>
        <fullName evidence="1">Unnamed protein product</fullName>
    </submittedName>
</protein>
<sequence length="115" mass="12954">MIECSLWLSHLSLCKPIGSFTASLPDDKVACSRTMLLNPSGRWEKKSALTSQLCNSKNFKELRFSNKILLSGVHSTSFITSSIIEKFEKFIFGIVSDPRFTEEEGEMFSLRKVGI</sequence>
<evidence type="ECO:0000313" key="1">
    <source>
        <dbReference type="EMBL" id="GMF00911.1"/>
    </source>
</evidence>